<reference evidence="1 2" key="1">
    <citation type="submission" date="2021-06" db="EMBL/GenBank/DDBJ databases">
        <authorList>
            <person name="Palmer J.M."/>
        </authorList>
    </citation>
    <scope>NUCLEOTIDE SEQUENCE [LARGE SCALE GENOMIC DNA]</scope>
    <source>
        <strain evidence="1 2">AS_MEX2019</strain>
        <tissue evidence="1">Muscle</tissue>
    </source>
</reference>
<evidence type="ECO:0000313" key="2">
    <source>
        <dbReference type="Proteomes" id="UP001469553"/>
    </source>
</evidence>
<feature type="non-terminal residue" evidence="1">
    <location>
        <position position="1"/>
    </location>
</feature>
<keyword evidence="2" id="KW-1185">Reference proteome</keyword>
<comment type="caution">
    <text evidence="1">The sequence shown here is derived from an EMBL/GenBank/DDBJ whole genome shotgun (WGS) entry which is preliminary data.</text>
</comment>
<sequence>VSDSPESILWHVRKDVEVVRKLWRGAFPNAYLTPKEQITAATALISSHHDIKHRG</sequence>
<gene>
    <name evidence="1" type="ORF">AMECASPLE_020569</name>
</gene>
<evidence type="ECO:0000313" key="1">
    <source>
        <dbReference type="EMBL" id="MEQ2299976.1"/>
    </source>
</evidence>
<protein>
    <submittedName>
        <fullName evidence="1">Uncharacterized protein</fullName>
    </submittedName>
</protein>
<dbReference type="EMBL" id="JAHRIP010048749">
    <property type="protein sequence ID" value="MEQ2299976.1"/>
    <property type="molecule type" value="Genomic_DNA"/>
</dbReference>
<proteinExistence type="predicted"/>
<name>A0ABV0Z1Z6_9TELE</name>
<accession>A0ABV0Z1Z6</accession>
<dbReference type="Proteomes" id="UP001469553">
    <property type="component" value="Unassembled WGS sequence"/>
</dbReference>
<organism evidence="1 2">
    <name type="scientific">Ameca splendens</name>
    <dbReference type="NCBI Taxonomy" id="208324"/>
    <lineage>
        <taxon>Eukaryota</taxon>
        <taxon>Metazoa</taxon>
        <taxon>Chordata</taxon>
        <taxon>Craniata</taxon>
        <taxon>Vertebrata</taxon>
        <taxon>Euteleostomi</taxon>
        <taxon>Actinopterygii</taxon>
        <taxon>Neopterygii</taxon>
        <taxon>Teleostei</taxon>
        <taxon>Neoteleostei</taxon>
        <taxon>Acanthomorphata</taxon>
        <taxon>Ovalentaria</taxon>
        <taxon>Atherinomorphae</taxon>
        <taxon>Cyprinodontiformes</taxon>
        <taxon>Goodeidae</taxon>
        <taxon>Ameca</taxon>
    </lineage>
</organism>